<dbReference type="InterPro" id="IPR036259">
    <property type="entry name" value="MFS_trans_sf"/>
</dbReference>
<reference evidence="7 8" key="1">
    <citation type="submission" date="2020-02" db="EMBL/GenBank/DDBJ databases">
        <title>Sequencing the genomes of 1000 actinobacteria strains.</title>
        <authorList>
            <person name="Klenk H.-P."/>
        </authorList>
    </citation>
    <scope>NUCLEOTIDE SEQUENCE [LARGE SCALE GENOMIC DNA]</scope>
    <source>
        <strain evidence="7 8">DSM 45201</strain>
    </source>
</reference>
<dbReference type="EMBL" id="JAAMPA010000001">
    <property type="protein sequence ID" value="NIH67191.1"/>
    <property type="molecule type" value="Genomic_DNA"/>
</dbReference>
<gene>
    <name evidence="7" type="ORF">FB380_001637</name>
</gene>
<accession>A0A846LIU3</accession>
<feature type="transmembrane region" description="Helical" evidence="6">
    <location>
        <begin position="165"/>
        <end position="184"/>
    </location>
</feature>
<name>A0A846LIU3_9ACTN</name>
<evidence type="ECO:0000256" key="5">
    <source>
        <dbReference type="ARBA" id="ARBA00023136"/>
    </source>
</evidence>
<comment type="caution">
    <text evidence="7">The sequence shown here is derived from an EMBL/GenBank/DDBJ whole genome shotgun (WGS) entry which is preliminary data.</text>
</comment>
<evidence type="ECO:0000256" key="2">
    <source>
        <dbReference type="ARBA" id="ARBA00022448"/>
    </source>
</evidence>
<evidence type="ECO:0000256" key="3">
    <source>
        <dbReference type="ARBA" id="ARBA00022692"/>
    </source>
</evidence>
<keyword evidence="3 6" id="KW-0812">Transmembrane</keyword>
<sequence>MSRWPWRRRPPSRDVAASAAGAGVYSVALGIASVALPLLAIEAGYSAVEIGALTAASAVAQMGVRMMLGLAMRHWPDWTLVAGAGVLLALSSGTVALSAAPVPFVLAQLLQGASRACFWTGSQTHVVRGPGRAAGALAKVNLAASIGLLIGPVAAGLLSESTPALALAISASIALVGALPALLLDRLPPFTPPVDRPPGRLWRRPGVDVGCWAGMTAGAWRALLTSYVPVALDQARQSSSSIGLLVSAANGAQLIGTAISGWVPARWSGRVLIVGVLVTGVATALTGLVAGQLALAALVLSVSGVAAGAVQVIGQATAAEAVHPEERGEAIAVSGTFRAAALLVAPLAVAGLVVALPLSSAIAVVGAGMALPAVALRHRAGPAPGPAAGA</sequence>
<evidence type="ECO:0000313" key="8">
    <source>
        <dbReference type="Proteomes" id="UP000552836"/>
    </source>
</evidence>
<evidence type="ECO:0000256" key="4">
    <source>
        <dbReference type="ARBA" id="ARBA00022989"/>
    </source>
</evidence>
<keyword evidence="2" id="KW-0813">Transport</keyword>
<feature type="transmembrane region" description="Helical" evidence="6">
    <location>
        <begin position="140"/>
        <end position="158"/>
    </location>
</feature>
<protein>
    <submittedName>
        <fullName evidence="7">MFS family permease</fullName>
    </submittedName>
</protein>
<comment type="subcellular location">
    <subcellularLocation>
        <location evidence="1">Membrane</location>
        <topology evidence="1">Multi-pass membrane protein</topology>
    </subcellularLocation>
</comment>
<dbReference type="InterPro" id="IPR050930">
    <property type="entry name" value="MFS_Vesicular_Transporter"/>
</dbReference>
<feature type="transmembrane region" description="Helical" evidence="6">
    <location>
        <begin position="20"/>
        <end position="41"/>
    </location>
</feature>
<dbReference type="PANTHER" id="PTHR23506:SF23">
    <property type="entry name" value="GH10249P"/>
    <property type="match status" value="1"/>
</dbReference>
<proteinExistence type="predicted"/>
<keyword evidence="4 6" id="KW-1133">Transmembrane helix</keyword>
<feature type="transmembrane region" description="Helical" evidence="6">
    <location>
        <begin position="47"/>
        <end position="68"/>
    </location>
</feature>
<feature type="transmembrane region" description="Helical" evidence="6">
    <location>
        <begin position="244"/>
        <end position="265"/>
    </location>
</feature>
<dbReference type="Pfam" id="PF07690">
    <property type="entry name" value="MFS_1"/>
    <property type="match status" value="2"/>
</dbReference>
<evidence type="ECO:0000256" key="6">
    <source>
        <dbReference type="SAM" id="Phobius"/>
    </source>
</evidence>
<keyword evidence="5 6" id="KW-0472">Membrane</keyword>
<dbReference type="InterPro" id="IPR011701">
    <property type="entry name" value="MFS"/>
</dbReference>
<dbReference type="GO" id="GO:0022857">
    <property type="term" value="F:transmembrane transporter activity"/>
    <property type="evidence" value="ECO:0007669"/>
    <property type="project" value="InterPro"/>
</dbReference>
<feature type="transmembrane region" description="Helical" evidence="6">
    <location>
        <begin position="80"/>
        <end position="100"/>
    </location>
</feature>
<dbReference type="Gene3D" id="1.20.1250.20">
    <property type="entry name" value="MFS general substrate transporter like domains"/>
    <property type="match status" value="2"/>
</dbReference>
<dbReference type="SUPFAM" id="SSF103473">
    <property type="entry name" value="MFS general substrate transporter"/>
    <property type="match status" value="1"/>
</dbReference>
<feature type="transmembrane region" description="Helical" evidence="6">
    <location>
        <begin position="271"/>
        <end position="290"/>
    </location>
</feature>
<dbReference type="GO" id="GO:0016020">
    <property type="term" value="C:membrane"/>
    <property type="evidence" value="ECO:0007669"/>
    <property type="project" value="UniProtKB-SubCell"/>
</dbReference>
<evidence type="ECO:0000313" key="7">
    <source>
        <dbReference type="EMBL" id="NIH67191.1"/>
    </source>
</evidence>
<dbReference type="RefSeq" id="WP_166754655.1">
    <property type="nucleotide sequence ID" value="NZ_BAABJU010000001.1"/>
</dbReference>
<evidence type="ECO:0000256" key="1">
    <source>
        <dbReference type="ARBA" id="ARBA00004141"/>
    </source>
</evidence>
<organism evidence="7 8">
    <name type="scientific">Modestobacter marinus</name>
    <dbReference type="NCBI Taxonomy" id="477641"/>
    <lineage>
        <taxon>Bacteria</taxon>
        <taxon>Bacillati</taxon>
        <taxon>Actinomycetota</taxon>
        <taxon>Actinomycetes</taxon>
        <taxon>Geodermatophilales</taxon>
        <taxon>Geodermatophilaceae</taxon>
        <taxon>Modestobacter</taxon>
    </lineage>
</organism>
<dbReference type="Proteomes" id="UP000552836">
    <property type="component" value="Unassembled WGS sequence"/>
</dbReference>
<dbReference type="AlphaFoldDB" id="A0A846LIU3"/>
<dbReference type="PANTHER" id="PTHR23506">
    <property type="entry name" value="GH10249P"/>
    <property type="match status" value="1"/>
</dbReference>
<feature type="transmembrane region" description="Helical" evidence="6">
    <location>
        <begin position="339"/>
        <end position="371"/>
    </location>
</feature>